<evidence type="ECO:0000259" key="5">
    <source>
        <dbReference type="Pfam" id="PF07660"/>
    </source>
</evidence>
<dbReference type="NCBIfam" id="TIGR04056">
    <property type="entry name" value="OMP_RagA_SusC"/>
    <property type="match status" value="1"/>
</dbReference>
<dbReference type="GO" id="GO:0009279">
    <property type="term" value="C:cell outer membrane"/>
    <property type="evidence" value="ECO:0007669"/>
    <property type="project" value="UniProtKB-SubCell"/>
</dbReference>
<evidence type="ECO:0000256" key="4">
    <source>
        <dbReference type="PROSITE-ProRule" id="PRU01360"/>
    </source>
</evidence>
<name>A0A1G7PSB1_9SPHI</name>
<dbReference type="InterPro" id="IPR039426">
    <property type="entry name" value="TonB-dep_rcpt-like"/>
</dbReference>
<keyword evidence="8" id="KW-1185">Reference proteome</keyword>
<organism evidence="7 8">
    <name type="scientific">Mucilaginibacter gossypii</name>
    <dbReference type="NCBI Taxonomy" id="551996"/>
    <lineage>
        <taxon>Bacteria</taxon>
        <taxon>Pseudomonadati</taxon>
        <taxon>Bacteroidota</taxon>
        <taxon>Sphingobacteriia</taxon>
        <taxon>Sphingobacteriales</taxon>
        <taxon>Sphingobacteriaceae</taxon>
        <taxon>Mucilaginibacter</taxon>
    </lineage>
</organism>
<feature type="domain" description="Secretin/TonB short N-terminal" evidence="5">
    <location>
        <begin position="92"/>
        <end position="140"/>
    </location>
</feature>
<dbReference type="Gene3D" id="2.170.130.10">
    <property type="entry name" value="TonB-dependent receptor, plug domain"/>
    <property type="match status" value="1"/>
</dbReference>
<protein>
    <submittedName>
        <fullName evidence="7">TonB-linked outer membrane protein, SusC/RagA family</fullName>
    </submittedName>
</protein>
<accession>A0A1G7PSB1</accession>
<dbReference type="InterPro" id="IPR012910">
    <property type="entry name" value="Plug_dom"/>
</dbReference>
<gene>
    <name evidence="7" type="ORF">SAMN05192573_101657</name>
</gene>
<dbReference type="InterPro" id="IPR018247">
    <property type="entry name" value="EF_Hand_1_Ca_BS"/>
</dbReference>
<evidence type="ECO:0000313" key="7">
    <source>
        <dbReference type="EMBL" id="SDF89166.1"/>
    </source>
</evidence>
<keyword evidence="3 4" id="KW-0998">Cell outer membrane</keyword>
<dbReference type="InterPro" id="IPR023997">
    <property type="entry name" value="TonB-dep_OMP_SusC/RagA_CS"/>
</dbReference>
<dbReference type="Pfam" id="PF07715">
    <property type="entry name" value="Plug"/>
    <property type="match status" value="1"/>
</dbReference>
<dbReference type="FunFam" id="2.170.130.10:FF:000003">
    <property type="entry name" value="SusC/RagA family TonB-linked outer membrane protein"/>
    <property type="match status" value="1"/>
</dbReference>
<dbReference type="SUPFAM" id="SSF49464">
    <property type="entry name" value="Carboxypeptidase regulatory domain-like"/>
    <property type="match status" value="1"/>
</dbReference>
<keyword evidence="4" id="KW-1134">Transmembrane beta strand</keyword>
<dbReference type="InterPro" id="IPR037066">
    <property type="entry name" value="Plug_dom_sf"/>
</dbReference>
<comment type="similarity">
    <text evidence="4">Belongs to the TonB-dependent receptor family.</text>
</comment>
<dbReference type="Proteomes" id="UP000199705">
    <property type="component" value="Unassembled WGS sequence"/>
</dbReference>
<evidence type="ECO:0000256" key="3">
    <source>
        <dbReference type="ARBA" id="ARBA00023237"/>
    </source>
</evidence>
<feature type="domain" description="TonB-dependent receptor plug" evidence="6">
    <location>
        <begin position="262"/>
        <end position="370"/>
    </location>
</feature>
<dbReference type="PROSITE" id="PS52016">
    <property type="entry name" value="TONB_DEPENDENT_REC_3"/>
    <property type="match status" value="1"/>
</dbReference>
<dbReference type="Gene3D" id="2.60.40.1120">
    <property type="entry name" value="Carboxypeptidase-like, regulatory domain"/>
    <property type="match status" value="1"/>
</dbReference>
<dbReference type="Pfam" id="PF07660">
    <property type="entry name" value="STN"/>
    <property type="match status" value="1"/>
</dbReference>
<comment type="subcellular location">
    <subcellularLocation>
        <location evidence="4">Cell outer membrane</location>
        <topology evidence="4">Multi-pass membrane protein</topology>
    </subcellularLocation>
</comment>
<evidence type="ECO:0000313" key="8">
    <source>
        <dbReference type="Proteomes" id="UP000199705"/>
    </source>
</evidence>
<dbReference type="InterPro" id="IPR011662">
    <property type="entry name" value="Secretin/TonB_short_N"/>
</dbReference>
<dbReference type="Pfam" id="PF13715">
    <property type="entry name" value="CarbopepD_reg_2"/>
    <property type="match status" value="1"/>
</dbReference>
<dbReference type="SUPFAM" id="SSF56935">
    <property type="entry name" value="Porins"/>
    <property type="match status" value="1"/>
</dbReference>
<keyword evidence="1 4" id="KW-0813">Transport</keyword>
<evidence type="ECO:0000256" key="2">
    <source>
        <dbReference type="ARBA" id="ARBA00023136"/>
    </source>
</evidence>
<dbReference type="STRING" id="551996.SAMN05192573_101657"/>
<dbReference type="EMBL" id="FNCG01000001">
    <property type="protein sequence ID" value="SDF89166.1"/>
    <property type="molecule type" value="Genomic_DNA"/>
</dbReference>
<keyword evidence="2 4" id="KW-0472">Membrane</keyword>
<proteinExistence type="inferred from homology"/>
<reference evidence="8" key="1">
    <citation type="submission" date="2016-10" db="EMBL/GenBank/DDBJ databases">
        <authorList>
            <person name="Varghese N."/>
            <person name="Submissions S."/>
        </authorList>
    </citation>
    <scope>NUCLEOTIDE SEQUENCE [LARGE SCALE GENOMIC DNA]</scope>
    <source>
        <strain evidence="8">Gh-67</strain>
    </source>
</reference>
<sequence>MLVFHFNKKYNFSYFRSPVLAGTGLRENQIVNPINMERILFSRRLILPFIFLLLVTRYSAVQAQGTGPITLKKANISLADVFKSIKKQTGLTVFYSNTLLNDKELVTVDFKNAELKEVFGVLLKGKNLTYVVRDQLIVIEKSEPAPIVNPPKKEPAGAVVPKKVQGVVSDDKGLTLPGVSVKVKGTMNGTQSDMDGKYTLNLKEGGSSVIIFSFVGSKSQEFDLANYSPSAAGVYKINVQMGADKNALEEVAVVAYGTQKKTSLVSSITTVNPKQLKGPSSNLTTMLAGVVPGMISYQRSGEPGADNAQFFIRGVGTFGAGKVDPLILIDGIEMGTTDLARLQPDDISGFSVLKDATASSLYGARGANGVILVTTKRGETGAVKFNIRGENSTSSNVKNIDLADNISYMTLANEAVLTRNPLGILPYSQNKIDHTAKGDDPLLYPSNNWIKQLIKTKTNNQRFNMNASGGSEKAKYYLAMTYNIDNGNLAENSLNNFSNNIKLQSYSLLSNTTLNLTKTTEAVVSLKGQFDSYHGPIGGGGYTFLNALWSNPVAFPAIYPGNLLPYVNHPLFGNAIIPGGGLYMNPYAQSLSGFQSSNTSTLTAQLSLSQKLDFITQGLSARAMAYTTRYSYFTVSRQYSPYYYQSDVVNGTFNGLTLLNNGLAGSSVGNTPTEYLTYNQDPALNVSNSIAYIETAVTYNRTFAQKHAVSGLLIGTMRNYLTGNAKTLQLSLPSRNQGVSGRFTYGYDNRYLFEFNFGYNGSERFASNHRFGFFPSVGAGWVVSNEKFFEPLLSTIDNLKFRVTYGLVGNDQIGKPEDRFFYLSDVNLNNGAYGQFGTNYLYSRPGVVTNRYENQNITWEQSRQTNIGMDLTVAKNFTLTVDAYQQKRDNILMVRSTIPTSMGLQADISSNAGKSSSKGVDIAMDYKKNFNNSFWIQSRGTLTYAKSKLLKNEEPVYPNNLQYLSKVGNSLSQIYGLIAERLFIDNVEVANSPVQSFGDYKAGDIKYRDMNGDGKITSSDIVPIGYPQVPEIIYGFGFSVGYKNFDISAFFQGSARSSFVINSADISPFYLVSGRQDNGLNTGNQSGLLKSIADDHWSEDNRNPYAFWPRLSNTIQANNSATPNSPTSTWWLRNGSFLRLKSAELGYNFNKSQLKFIHLNSARIYLNGLNLLTFSSFKLWDPEMGTSGLGYPIQKVFNVGLRVEF</sequence>
<dbReference type="InterPro" id="IPR008969">
    <property type="entry name" value="CarboxyPept-like_regulatory"/>
</dbReference>
<dbReference type="PROSITE" id="PS00018">
    <property type="entry name" value="EF_HAND_1"/>
    <property type="match status" value="1"/>
</dbReference>
<dbReference type="InterPro" id="IPR023996">
    <property type="entry name" value="TonB-dep_OMP_SusC/RagA"/>
</dbReference>
<evidence type="ECO:0000256" key="1">
    <source>
        <dbReference type="ARBA" id="ARBA00022448"/>
    </source>
</evidence>
<evidence type="ECO:0000259" key="6">
    <source>
        <dbReference type="Pfam" id="PF07715"/>
    </source>
</evidence>
<keyword evidence="4" id="KW-0812">Transmembrane</keyword>
<dbReference type="AlphaFoldDB" id="A0A1G7PSB1"/>
<dbReference type="NCBIfam" id="TIGR04057">
    <property type="entry name" value="SusC_RagA_signa"/>
    <property type="match status" value="1"/>
</dbReference>